<comment type="caution">
    <text evidence="1">The sequence shown here is derived from an EMBL/GenBank/DDBJ whole genome shotgun (WGS) entry which is preliminary data.</text>
</comment>
<accession>A0A9P7C4M4</accession>
<evidence type="ECO:0000313" key="2">
    <source>
        <dbReference type="Proteomes" id="UP000740926"/>
    </source>
</evidence>
<reference evidence="1 2" key="1">
    <citation type="journal article" date="2020" name="Microb. Genom.">
        <title>Genetic diversity of clinical and environmental Mucorales isolates obtained from an investigation of mucormycosis cases among solid organ transplant recipients.</title>
        <authorList>
            <person name="Nguyen M.H."/>
            <person name="Kaul D."/>
            <person name="Muto C."/>
            <person name="Cheng S.J."/>
            <person name="Richter R.A."/>
            <person name="Bruno V.M."/>
            <person name="Liu G."/>
            <person name="Beyhan S."/>
            <person name="Sundermann A.J."/>
            <person name="Mounaud S."/>
            <person name="Pasculle A.W."/>
            <person name="Nierman W.C."/>
            <person name="Driscoll E."/>
            <person name="Cumbie R."/>
            <person name="Clancy C.J."/>
            <person name="Dupont C.L."/>
        </authorList>
    </citation>
    <scope>NUCLEOTIDE SEQUENCE [LARGE SCALE GENOMIC DNA]</scope>
    <source>
        <strain evidence="1 2">GL24</strain>
    </source>
</reference>
<dbReference type="EMBL" id="JAANIU010008177">
    <property type="protein sequence ID" value="KAG1535654.1"/>
    <property type="molecule type" value="Genomic_DNA"/>
</dbReference>
<sequence length="155" mass="16620">MFEFVAAFVSDQLGRVARNHARVQIQHLPGAHAVADGGAVMDVGRSDGNDVAGAGLYPAASAMRDLRARADHADAELVMRVARKGVPAARSHGLHAGERAARHDELAWLHQRADRKGLALVFLHDLLDELGAADFAVLVGVHGGELFRAWRTILP</sequence>
<evidence type="ECO:0000313" key="1">
    <source>
        <dbReference type="EMBL" id="KAG1535654.1"/>
    </source>
</evidence>
<dbReference type="Proteomes" id="UP000740926">
    <property type="component" value="Unassembled WGS sequence"/>
</dbReference>
<protein>
    <submittedName>
        <fullName evidence="1">Uncharacterized protein</fullName>
    </submittedName>
</protein>
<keyword evidence="2" id="KW-1185">Reference proteome</keyword>
<dbReference type="AlphaFoldDB" id="A0A9P7C4M4"/>
<gene>
    <name evidence="1" type="ORF">G6F50_015251</name>
</gene>
<proteinExistence type="predicted"/>
<organism evidence="1 2">
    <name type="scientific">Rhizopus delemar</name>
    <dbReference type="NCBI Taxonomy" id="936053"/>
    <lineage>
        <taxon>Eukaryota</taxon>
        <taxon>Fungi</taxon>
        <taxon>Fungi incertae sedis</taxon>
        <taxon>Mucoromycota</taxon>
        <taxon>Mucoromycotina</taxon>
        <taxon>Mucoromycetes</taxon>
        <taxon>Mucorales</taxon>
        <taxon>Mucorineae</taxon>
        <taxon>Rhizopodaceae</taxon>
        <taxon>Rhizopus</taxon>
    </lineage>
</organism>
<name>A0A9P7C4M4_9FUNG</name>